<reference evidence="3" key="1">
    <citation type="submission" date="2021-03" db="EMBL/GenBank/DDBJ databases">
        <title>Draft genome sequence of rust myrtle Austropuccinia psidii MF-1, a brazilian biotype.</title>
        <authorList>
            <person name="Quecine M.C."/>
            <person name="Pachon D.M.R."/>
            <person name="Bonatelli M.L."/>
            <person name="Correr F.H."/>
            <person name="Franceschini L.M."/>
            <person name="Leite T.F."/>
            <person name="Margarido G.R.A."/>
            <person name="Almeida C.A."/>
            <person name="Ferrarezi J.A."/>
            <person name="Labate C.A."/>
        </authorList>
    </citation>
    <scope>NUCLEOTIDE SEQUENCE</scope>
    <source>
        <strain evidence="3">MF-1</strain>
    </source>
</reference>
<accession>A0A9Q3CLP1</accession>
<dbReference type="Pfam" id="PF00078">
    <property type="entry name" value="RVT_1"/>
    <property type="match status" value="1"/>
</dbReference>
<protein>
    <recommendedName>
        <fullName evidence="5">Reverse transcriptase/retrotransposon-derived protein RNase H-like domain-containing protein</fullName>
    </recommendedName>
</protein>
<dbReference type="SUPFAM" id="SSF56672">
    <property type="entry name" value="DNA/RNA polymerases"/>
    <property type="match status" value="1"/>
</dbReference>
<dbReference type="CDD" id="cd01647">
    <property type="entry name" value="RT_LTR"/>
    <property type="match status" value="1"/>
</dbReference>
<dbReference type="AlphaFoldDB" id="A0A9Q3CLP1"/>
<dbReference type="InterPro" id="IPR043128">
    <property type="entry name" value="Rev_trsase/Diguanyl_cyclase"/>
</dbReference>
<proteinExistence type="predicted"/>
<dbReference type="Gene3D" id="3.10.10.10">
    <property type="entry name" value="HIV Type 1 Reverse Transcriptase, subunit A, domain 1"/>
    <property type="match status" value="1"/>
</dbReference>
<dbReference type="CDD" id="cd09274">
    <property type="entry name" value="RNase_HI_RT_Ty3"/>
    <property type="match status" value="1"/>
</dbReference>
<keyword evidence="4" id="KW-1185">Reference proteome</keyword>
<organism evidence="3 4">
    <name type="scientific">Austropuccinia psidii MF-1</name>
    <dbReference type="NCBI Taxonomy" id="1389203"/>
    <lineage>
        <taxon>Eukaryota</taxon>
        <taxon>Fungi</taxon>
        <taxon>Dikarya</taxon>
        <taxon>Basidiomycota</taxon>
        <taxon>Pucciniomycotina</taxon>
        <taxon>Pucciniomycetes</taxon>
        <taxon>Pucciniales</taxon>
        <taxon>Sphaerophragmiaceae</taxon>
        <taxon>Austropuccinia</taxon>
    </lineage>
</organism>
<dbReference type="Gene3D" id="3.30.70.270">
    <property type="match status" value="1"/>
</dbReference>
<sequence length="527" mass="60403">MSVVPSAYHQYLDVFSKVKAEKLPPHCACKHNVKMEGYLPPVGGIYSSSNQASDILRTYISENLEEGFIRPSSPSTGAPVLFVKKKDGFLHLCVDYHKLNSVNRKNNYPVPPMNQLLTVFNCSSIFSEIDLHGAYNLLRIKEFNEHLTCFRTQYGSYEYLGMPFGLTNSPASFQNLFNDIFYYLLDIYVVASRWTKKKSRNFSIGHLQEISRLFNLSLPLPTFTNVSSRTIPLTEEFIRQFHQLKEAFITASILSHFTPSLPPIFKTDASYYVLAAVLSHVSDSGKPPIAFYSHTLLPEELNYDINDKELRGMVWALKHWRAFLLSLSSSFEVLTNHSSLQYFMSSKILTFHQACWAEFVSEFHFSITYFPGRLATLQDALSHRDNVYPERREAFISKNTMTYQKIIKKDQIQASKFFALKVDSVSNLIDSIQKALWQDSQYKILLQDLGKGDSVQDYSVYSTSQVLLFKYLVVVPNDPTIQLRILQKRTESPLAGRPGHEKTLKFIKKGFSLVQHDSIYQGLFLIL</sequence>
<gene>
    <name evidence="3" type="ORF">O181_025045</name>
</gene>
<dbReference type="PANTHER" id="PTHR37984">
    <property type="entry name" value="PROTEIN CBG26694"/>
    <property type="match status" value="1"/>
</dbReference>
<dbReference type="Proteomes" id="UP000765509">
    <property type="component" value="Unassembled WGS sequence"/>
</dbReference>
<evidence type="ECO:0000259" key="2">
    <source>
        <dbReference type="Pfam" id="PF17919"/>
    </source>
</evidence>
<dbReference type="InterPro" id="IPR043502">
    <property type="entry name" value="DNA/RNA_pol_sf"/>
</dbReference>
<dbReference type="OrthoDB" id="2505288at2759"/>
<dbReference type="InterPro" id="IPR041577">
    <property type="entry name" value="RT_RNaseH_2"/>
</dbReference>
<comment type="caution">
    <text evidence="3">The sequence shown here is derived from an EMBL/GenBank/DDBJ whole genome shotgun (WGS) entry which is preliminary data.</text>
</comment>
<evidence type="ECO:0008006" key="5">
    <source>
        <dbReference type="Google" id="ProtNLM"/>
    </source>
</evidence>
<dbReference type="EMBL" id="AVOT02008111">
    <property type="protein sequence ID" value="MBW0485330.1"/>
    <property type="molecule type" value="Genomic_DNA"/>
</dbReference>
<feature type="domain" description="Reverse transcriptase" evidence="1">
    <location>
        <begin position="84"/>
        <end position="183"/>
    </location>
</feature>
<evidence type="ECO:0000313" key="4">
    <source>
        <dbReference type="Proteomes" id="UP000765509"/>
    </source>
</evidence>
<evidence type="ECO:0000259" key="1">
    <source>
        <dbReference type="Pfam" id="PF00078"/>
    </source>
</evidence>
<name>A0A9Q3CLP1_9BASI</name>
<dbReference type="InterPro" id="IPR000477">
    <property type="entry name" value="RT_dom"/>
</dbReference>
<dbReference type="InterPro" id="IPR050951">
    <property type="entry name" value="Retrovirus_Pol_polyprotein"/>
</dbReference>
<dbReference type="PANTHER" id="PTHR37984:SF15">
    <property type="entry name" value="INTEGRASE CATALYTIC DOMAIN-CONTAINING PROTEIN"/>
    <property type="match status" value="1"/>
</dbReference>
<dbReference type="Pfam" id="PF17919">
    <property type="entry name" value="RT_RNaseH_2"/>
    <property type="match status" value="1"/>
</dbReference>
<feature type="domain" description="Reverse transcriptase/retrotransposon-derived protein RNase H-like" evidence="2">
    <location>
        <begin position="234"/>
        <end position="330"/>
    </location>
</feature>
<evidence type="ECO:0000313" key="3">
    <source>
        <dbReference type="EMBL" id="MBW0485330.1"/>
    </source>
</evidence>